<dbReference type="EMBL" id="CM042061">
    <property type="protein sequence ID" value="KAI3673215.1"/>
    <property type="molecule type" value="Genomic_DNA"/>
</dbReference>
<reference evidence="2" key="1">
    <citation type="journal article" date="2022" name="Mol. Ecol. Resour.">
        <title>The genomes of chicory, endive, great burdock and yacon provide insights into Asteraceae palaeo-polyploidization history and plant inulin production.</title>
        <authorList>
            <person name="Fan W."/>
            <person name="Wang S."/>
            <person name="Wang H."/>
            <person name="Wang A."/>
            <person name="Jiang F."/>
            <person name="Liu H."/>
            <person name="Zhao H."/>
            <person name="Xu D."/>
            <person name="Zhang Y."/>
        </authorList>
    </citation>
    <scope>NUCLEOTIDE SEQUENCE [LARGE SCALE GENOMIC DNA]</scope>
    <source>
        <strain evidence="2">cv. Niubang</strain>
    </source>
</reference>
<keyword evidence="2" id="KW-1185">Reference proteome</keyword>
<protein>
    <submittedName>
        <fullName evidence="1">Uncharacterized protein</fullName>
    </submittedName>
</protein>
<reference evidence="1 2" key="2">
    <citation type="journal article" date="2022" name="Mol. Ecol. Resour.">
        <title>The genomes of chicory, endive, great burdock and yacon provide insights into Asteraceae paleo-polyploidization history and plant inulin production.</title>
        <authorList>
            <person name="Fan W."/>
            <person name="Wang S."/>
            <person name="Wang H."/>
            <person name="Wang A."/>
            <person name="Jiang F."/>
            <person name="Liu H."/>
            <person name="Zhao H."/>
            <person name="Xu D."/>
            <person name="Zhang Y."/>
        </authorList>
    </citation>
    <scope>NUCLEOTIDE SEQUENCE [LARGE SCALE GENOMIC DNA]</scope>
    <source>
        <strain evidence="2">cv. Niubang</strain>
    </source>
</reference>
<comment type="caution">
    <text evidence="1">The sequence shown here is derived from an EMBL/GenBank/DDBJ whole genome shotgun (WGS) entry which is preliminary data.</text>
</comment>
<evidence type="ECO:0000313" key="2">
    <source>
        <dbReference type="Proteomes" id="UP001055879"/>
    </source>
</evidence>
<dbReference type="Proteomes" id="UP001055879">
    <property type="component" value="Linkage Group LG15"/>
</dbReference>
<name>A0ACB8XRH6_ARCLA</name>
<accession>A0ACB8XRH6</accession>
<sequence length="73" mass="8753">MKEMEVFPDQLEIEDPCKLGSASFLFFGGKRADDWGEKSFCRGRDRWNHGRKWKKGEEDDFRESFCWFNPLDI</sequence>
<organism evidence="1 2">
    <name type="scientific">Arctium lappa</name>
    <name type="common">Greater burdock</name>
    <name type="synonym">Lappa major</name>
    <dbReference type="NCBI Taxonomy" id="4217"/>
    <lineage>
        <taxon>Eukaryota</taxon>
        <taxon>Viridiplantae</taxon>
        <taxon>Streptophyta</taxon>
        <taxon>Embryophyta</taxon>
        <taxon>Tracheophyta</taxon>
        <taxon>Spermatophyta</taxon>
        <taxon>Magnoliopsida</taxon>
        <taxon>eudicotyledons</taxon>
        <taxon>Gunneridae</taxon>
        <taxon>Pentapetalae</taxon>
        <taxon>asterids</taxon>
        <taxon>campanulids</taxon>
        <taxon>Asterales</taxon>
        <taxon>Asteraceae</taxon>
        <taxon>Carduoideae</taxon>
        <taxon>Cardueae</taxon>
        <taxon>Arctiinae</taxon>
        <taxon>Arctium</taxon>
    </lineage>
</organism>
<evidence type="ECO:0000313" key="1">
    <source>
        <dbReference type="EMBL" id="KAI3673215.1"/>
    </source>
</evidence>
<proteinExistence type="predicted"/>
<gene>
    <name evidence="1" type="ORF">L6452_39331</name>
</gene>